<dbReference type="CDD" id="cd01169">
    <property type="entry name" value="HMPP_kinase"/>
    <property type="match status" value="1"/>
</dbReference>
<dbReference type="InterPro" id="IPR036409">
    <property type="entry name" value="Aldolase_II/adducin_N_sf"/>
</dbReference>
<sequence>MKTPWKKPFPPRCLTIAGSDSGGGAGIQADLKTFTVHGVYGMVAITSITAQNTKEVRAIYDVSPEVVASQIEAVSDDIGVDAAKTGMLSNKEIIHAVSSILKKYDFPLVIDPVMVAKSGAKLLKDDAIEALKNELLPRAKIVTPNRMEAEILSNEKIQTIDDAIKAAKKIKKEYVPEAVVVKGGHISEDSKYAVDVLYVEDHAILLEGERVNGCTHGTGCSFSASIAANLAWGYDIIEAVKNAKEFITHSIKTGINYGSGHCPVNSSSWIYIPAEKFNIIKNLEQAVSLLVDNSEEFVKYYPEVGINLAMSLPSWYVKDENDVAGIPGRIIRIGKKLEACYKPEFGASKHVAKSIIAIQKHDPSIRAAMNLVYDESFLENAERLGYIISGFDRKFEPEDVKKTEGATTPWGIDFAIKKIGKVPDIIYDVGEPGKEALVFIFGQSAKDVVEKALRIIRSN</sequence>
<dbReference type="Gene3D" id="3.40.1190.20">
    <property type="match status" value="1"/>
</dbReference>
<dbReference type="GO" id="GO:0005829">
    <property type="term" value="C:cytosol"/>
    <property type="evidence" value="ECO:0007669"/>
    <property type="project" value="TreeGrafter"/>
</dbReference>
<dbReference type="SUPFAM" id="SSF53639">
    <property type="entry name" value="AraD/HMP-PK domain-like"/>
    <property type="match status" value="1"/>
</dbReference>
<gene>
    <name evidence="7" type="ORF">IOK49_02775</name>
</gene>
<dbReference type="InterPro" id="IPR013749">
    <property type="entry name" value="PM/HMP-P_kinase-1"/>
</dbReference>
<dbReference type="InterPro" id="IPR004399">
    <property type="entry name" value="HMP/HMP-P_kinase_dom"/>
</dbReference>
<evidence type="ECO:0000313" key="8">
    <source>
        <dbReference type="Proteomes" id="UP000652307"/>
    </source>
</evidence>
<dbReference type="InterPro" id="IPR029056">
    <property type="entry name" value="Ribokinase-like"/>
</dbReference>
<dbReference type="AlphaFoldDB" id="A0A843A854"/>
<dbReference type="Gene3D" id="3.40.225.10">
    <property type="entry name" value="Class II aldolase/adducin N-terminal domain"/>
    <property type="match status" value="1"/>
</dbReference>
<dbReference type="Pfam" id="PF10120">
    <property type="entry name" value="ThiN"/>
    <property type="match status" value="1"/>
</dbReference>
<keyword evidence="1" id="KW-0808">Transferase</keyword>
<dbReference type="PANTHER" id="PTHR20858">
    <property type="entry name" value="PHOSPHOMETHYLPYRIMIDINE KINASE"/>
    <property type="match status" value="1"/>
</dbReference>
<feature type="domain" description="Pyridoxamine kinase/Phosphomethylpyrimidine kinase" evidence="5">
    <location>
        <begin position="20"/>
        <end position="265"/>
    </location>
</feature>
<comment type="caution">
    <text evidence="7">The sequence shown here is derived from an EMBL/GenBank/DDBJ whole genome shotgun (WGS) entry which is preliminary data.</text>
</comment>
<proteinExistence type="predicted"/>
<evidence type="ECO:0000259" key="5">
    <source>
        <dbReference type="Pfam" id="PF08543"/>
    </source>
</evidence>
<dbReference type="NCBIfam" id="NF006346">
    <property type="entry name" value="PRK08573.1"/>
    <property type="match status" value="1"/>
</dbReference>
<evidence type="ECO:0000256" key="1">
    <source>
        <dbReference type="ARBA" id="ARBA00022679"/>
    </source>
</evidence>
<dbReference type="GO" id="GO:0008902">
    <property type="term" value="F:hydroxymethylpyrimidine kinase activity"/>
    <property type="evidence" value="ECO:0007669"/>
    <property type="project" value="TreeGrafter"/>
</dbReference>
<evidence type="ECO:0000313" key="7">
    <source>
        <dbReference type="EMBL" id="MBE9391003.1"/>
    </source>
</evidence>
<keyword evidence="3 7" id="KW-0418">Kinase</keyword>
<dbReference type="GO" id="GO:0008972">
    <property type="term" value="F:phosphomethylpyrimidine kinase activity"/>
    <property type="evidence" value="ECO:0007669"/>
    <property type="project" value="InterPro"/>
</dbReference>
<dbReference type="RefSeq" id="WP_193803508.1">
    <property type="nucleotide sequence ID" value="NZ_JADEZV010000001.1"/>
</dbReference>
<dbReference type="SUPFAM" id="SSF53613">
    <property type="entry name" value="Ribokinase-like"/>
    <property type="match status" value="1"/>
</dbReference>
<evidence type="ECO:0000256" key="4">
    <source>
        <dbReference type="ARBA" id="ARBA00022840"/>
    </source>
</evidence>
<evidence type="ECO:0000259" key="6">
    <source>
        <dbReference type="Pfam" id="PF10120"/>
    </source>
</evidence>
<dbReference type="PANTHER" id="PTHR20858:SF17">
    <property type="entry name" value="HYDROXYMETHYLPYRIMIDINE_PHOSPHOMETHYLPYRIMIDINE KINASE THI20-RELATED"/>
    <property type="match status" value="1"/>
</dbReference>
<dbReference type="NCBIfam" id="TIGR00097">
    <property type="entry name" value="HMP-P_kinase"/>
    <property type="match status" value="1"/>
</dbReference>
<dbReference type="InterPro" id="IPR019293">
    <property type="entry name" value="ThiN"/>
</dbReference>
<evidence type="ECO:0000256" key="3">
    <source>
        <dbReference type="ARBA" id="ARBA00022777"/>
    </source>
</evidence>
<protein>
    <submittedName>
        <fullName evidence="7">Bifunctional hydroxymethylpyrimidine kinase/phosphomethylpyrimidine kinase</fullName>
    </submittedName>
</protein>
<name>A0A843A854_9CREN</name>
<feature type="domain" description="Thiamine-phosphate synthase ThiN" evidence="6">
    <location>
        <begin position="282"/>
        <end position="453"/>
    </location>
</feature>
<dbReference type="GO" id="GO:0009228">
    <property type="term" value="P:thiamine biosynthetic process"/>
    <property type="evidence" value="ECO:0007669"/>
    <property type="project" value="InterPro"/>
</dbReference>
<dbReference type="GO" id="GO:0005524">
    <property type="term" value="F:ATP binding"/>
    <property type="evidence" value="ECO:0007669"/>
    <property type="project" value="UniProtKB-KW"/>
</dbReference>
<evidence type="ECO:0000256" key="2">
    <source>
        <dbReference type="ARBA" id="ARBA00022741"/>
    </source>
</evidence>
<accession>A0A843A854</accession>
<keyword evidence="4" id="KW-0067">ATP-binding</keyword>
<organism evidence="7 8">
    <name type="scientific">Fervidicoccus fontis</name>
    <dbReference type="NCBI Taxonomy" id="683846"/>
    <lineage>
        <taxon>Archaea</taxon>
        <taxon>Thermoproteota</taxon>
        <taxon>Thermoprotei</taxon>
        <taxon>Fervidicoccales</taxon>
        <taxon>Fervidicoccaceae</taxon>
        <taxon>Fervidicoccus</taxon>
    </lineage>
</organism>
<keyword evidence="2" id="KW-0547">Nucleotide-binding</keyword>
<dbReference type="EMBL" id="JADEZV010000001">
    <property type="protein sequence ID" value="MBE9391003.1"/>
    <property type="molecule type" value="Genomic_DNA"/>
</dbReference>
<reference evidence="7" key="1">
    <citation type="submission" date="2020-10" db="EMBL/GenBank/DDBJ databases">
        <title>Fervidococcus fontis strain 3639Fd - the first crenarchaeon capable of growth on lipids.</title>
        <authorList>
            <person name="Kochetkova T.V."/>
            <person name="Elcheninov A.G."/>
            <person name="Toschakov S.V."/>
            <person name="Kublanov I.V."/>
        </authorList>
    </citation>
    <scope>NUCLEOTIDE SEQUENCE</scope>
    <source>
        <strain evidence="7">3639Fd</strain>
    </source>
</reference>
<dbReference type="FunFam" id="3.40.1190.20:FF:000003">
    <property type="entry name" value="Phosphomethylpyrimidine kinase ThiD"/>
    <property type="match status" value="1"/>
</dbReference>
<dbReference type="Proteomes" id="UP000652307">
    <property type="component" value="Unassembled WGS sequence"/>
</dbReference>
<dbReference type="Pfam" id="PF08543">
    <property type="entry name" value="Phos_pyr_kin"/>
    <property type="match status" value="1"/>
</dbReference>